<dbReference type="EMBL" id="AYYK01000004">
    <property type="protein sequence ID" value="KRM79137.1"/>
    <property type="molecule type" value="Genomic_DNA"/>
</dbReference>
<dbReference type="SUPFAM" id="SSF54637">
    <property type="entry name" value="Thioesterase/thiol ester dehydrase-isomerase"/>
    <property type="match status" value="2"/>
</dbReference>
<dbReference type="GO" id="GO:0000036">
    <property type="term" value="F:acyl carrier activity"/>
    <property type="evidence" value="ECO:0007669"/>
    <property type="project" value="TreeGrafter"/>
</dbReference>
<dbReference type="Proteomes" id="UP000051813">
    <property type="component" value="Unassembled WGS sequence"/>
</dbReference>
<evidence type="ECO:0000313" key="11">
    <source>
        <dbReference type="Proteomes" id="UP000051813"/>
    </source>
</evidence>
<keyword evidence="6" id="KW-0443">Lipid metabolism</keyword>
<keyword evidence="7" id="KW-0275">Fatty acid biosynthesis</keyword>
<feature type="domain" description="Acyl-ACP thioesterase N-terminal hotdog" evidence="8">
    <location>
        <begin position="5"/>
        <end position="130"/>
    </location>
</feature>
<evidence type="ECO:0000259" key="9">
    <source>
        <dbReference type="Pfam" id="PF20791"/>
    </source>
</evidence>
<keyword evidence="2" id="KW-0444">Lipid biosynthesis</keyword>
<accession>A0A0R2BIJ0</accession>
<feature type="domain" description="Acyl-ACP thioesterase-like C-terminal" evidence="9">
    <location>
        <begin position="155"/>
        <end position="244"/>
    </location>
</feature>
<keyword evidence="4" id="KW-0276">Fatty acid metabolism</keyword>
<evidence type="ECO:0000256" key="1">
    <source>
        <dbReference type="ARBA" id="ARBA00006500"/>
    </source>
</evidence>
<dbReference type="STRING" id="1423738.FC84_GL001302"/>
<dbReference type="OrthoDB" id="9801517at2"/>
<sequence>MSVQDYSETFTVPFYECDAAGTLHLSALMNHLVLCSEQQLTSLDVGPKFMLSLGMGWVTTQYQIEITRLPQLHEQVRVVTRATQYNKFFCYRDFWLYDDQDNELAFVRSVWVVISFATRKMVHLPEVLTAKIASEFKPEVVRFPRIPKVDWTKADNLNKVFRVRYFDIDTNHHVNNAHYFDWMLDSLPLAFLKSHTVKSMSIKYDNEVTYGDEIVSRAQLNELTSHHQIRNGEQLAAEATITWQ</sequence>
<evidence type="ECO:0000259" key="8">
    <source>
        <dbReference type="Pfam" id="PF01643"/>
    </source>
</evidence>
<dbReference type="Pfam" id="PF01643">
    <property type="entry name" value="Acyl-ACP_TE"/>
    <property type="match status" value="1"/>
</dbReference>
<dbReference type="CDD" id="cd00586">
    <property type="entry name" value="4HBT"/>
    <property type="match status" value="2"/>
</dbReference>
<dbReference type="InterPro" id="IPR045023">
    <property type="entry name" value="FATA/B"/>
</dbReference>
<keyword evidence="3" id="KW-0378">Hydrolase</keyword>
<dbReference type="Pfam" id="PF20791">
    <property type="entry name" value="Acyl-ACP_TE_C"/>
    <property type="match status" value="1"/>
</dbReference>
<dbReference type="InterPro" id="IPR029069">
    <property type="entry name" value="HotDog_dom_sf"/>
</dbReference>
<dbReference type="InterPro" id="IPR049427">
    <property type="entry name" value="Acyl-ACP_TE_C"/>
</dbReference>
<evidence type="ECO:0000256" key="6">
    <source>
        <dbReference type="ARBA" id="ARBA00023098"/>
    </source>
</evidence>
<dbReference type="PANTHER" id="PTHR31727">
    <property type="entry name" value="OLEOYL-ACYL CARRIER PROTEIN THIOESTERASE 1, CHLOROPLASTIC"/>
    <property type="match status" value="1"/>
</dbReference>
<evidence type="ECO:0000256" key="7">
    <source>
        <dbReference type="ARBA" id="ARBA00023160"/>
    </source>
</evidence>
<dbReference type="GO" id="GO:0016297">
    <property type="term" value="F:fatty acyl-[ACP] hydrolase activity"/>
    <property type="evidence" value="ECO:0007669"/>
    <property type="project" value="InterPro"/>
</dbReference>
<proteinExistence type="inferred from homology"/>
<keyword evidence="11" id="KW-1185">Reference proteome</keyword>
<organism evidence="10 11">
    <name type="scientific">Lapidilactobacillus dextrinicus DSM 20335</name>
    <dbReference type="NCBI Taxonomy" id="1423738"/>
    <lineage>
        <taxon>Bacteria</taxon>
        <taxon>Bacillati</taxon>
        <taxon>Bacillota</taxon>
        <taxon>Bacilli</taxon>
        <taxon>Lactobacillales</taxon>
        <taxon>Lactobacillaceae</taxon>
        <taxon>Lapidilactobacillus</taxon>
    </lineage>
</organism>
<protein>
    <submittedName>
        <fullName evidence="10">Oleoyl-[acyl-carrier protein] thioesterase</fullName>
    </submittedName>
</protein>
<comment type="similarity">
    <text evidence="1">Belongs to the acyl-ACP thioesterase family.</text>
</comment>
<name>A0A0R2BIJ0_9LACO</name>
<keyword evidence="5" id="KW-0809">Transit peptide</keyword>
<dbReference type="RefSeq" id="WP_057754775.1">
    <property type="nucleotide sequence ID" value="NZ_AYYK01000004.1"/>
</dbReference>
<dbReference type="PANTHER" id="PTHR31727:SF6">
    <property type="entry name" value="OLEOYL-ACYL CARRIER PROTEIN THIOESTERASE 1, CHLOROPLASTIC"/>
    <property type="match status" value="1"/>
</dbReference>
<evidence type="ECO:0000256" key="5">
    <source>
        <dbReference type="ARBA" id="ARBA00022946"/>
    </source>
</evidence>
<dbReference type="InterPro" id="IPR002864">
    <property type="entry name" value="Acyl-ACP_thioesterase_NHD"/>
</dbReference>
<evidence type="ECO:0000256" key="4">
    <source>
        <dbReference type="ARBA" id="ARBA00022832"/>
    </source>
</evidence>
<reference evidence="10 11" key="1">
    <citation type="journal article" date="2015" name="Genome Announc.">
        <title>Expanding the biotechnology potential of lactobacilli through comparative genomics of 213 strains and associated genera.</title>
        <authorList>
            <person name="Sun Z."/>
            <person name="Harris H.M."/>
            <person name="McCann A."/>
            <person name="Guo C."/>
            <person name="Argimon S."/>
            <person name="Zhang W."/>
            <person name="Yang X."/>
            <person name="Jeffery I.B."/>
            <person name="Cooney J.C."/>
            <person name="Kagawa T.F."/>
            <person name="Liu W."/>
            <person name="Song Y."/>
            <person name="Salvetti E."/>
            <person name="Wrobel A."/>
            <person name="Rasinkangas P."/>
            <person name="Parkhill J."/>
            <person name="Rea M.C."/>
            <person name="O'Sullivan O."/>
            <person name="Ritari J."/>
            <person name="Douillard F.P."/>
            <person name="Paul Ross R."/>
            <person name="Yang R."/>
            <person name="Briner A.E."/>
            <person name="Felis G.E."/>
            <person name="de Vos W.M."/>
            <person name="Barrangou R."/>
            <person name="Klaenhammer T.R."/>
            <person name="Caufield P.W."/>
            <person name="Cui Y."/>
            <person name="Zhang H."/>
            <person name="O'Toole P.W."/>
        </authorList>
    </citation>
    <scope>NUCLEOTIDE SEQUENCE [LARGE SCALE GENOMIC DNA]</scope>
    <source>
        <strain evidence="10 11">DSM 20335</strain>
    </source>
</reference>
<evidence type="ECO:0000256" key="2">
    <source>
        <dbReference type="ARBA" id="ARBA00022516"/>
    </source>
</evidence>
<gene>
    <name evidence="10" type="ORF">FC84_GL001302</name>
</gene>
<evidence type="ECO:0000256" key="3">
    <source>
        <dbReference type="ARBA" id="ARBA00022801"/>
    </source>
</evidence>
<evidence type="ECO:0000313" key="10">
    <source>
        <dbReference type="EMBL" id="KRM79137.1"/>
    </source>
</evidence>
<dbReference type="Gene3D" id="3.10.129.10">
    <property type="entry name" value="Hotdog Thioesterase"/>
    <property type="match status" value="1"/>
</dbReference>
<comment type="caution">
    <text evidence="10">The sequence shown here is derived from an EMBL/GenBank/DDBJ whole genome shotgun (WGS) entry which is preliminary data.</text>
</comment>
<dbReference type="PATRIC" id="fig|1423738.3.peg.1317"/>
<dbReference type="AlphaFoldDB" id="A0A0R2BIJ0"/>